<comment type="caution">
    <text evidence="1">The sequence shown here is derived from an EMBL/GenBank/DDBJ whole genome shotgun (WGS) entry which is preliminary data.</text>
</comment>
<dbReference type="PANTHER" id="PTHR34070">
    <property type="entry name" value="ARMADILLO-TYPE FOLD"/>
    <property type="match status" value="1"/>
</dbReference>
<reference evidence="1 2" key="1">
    <citation type="submission" date="2019-02" db="EMBL/GenBank/DDBJ databases">
        <title>Genome of a new Bacteroidetes strain.</title>
        <authorList>
            <person name="Pitt A."/>
        </authorList>
    </citation>
    <scope>NUCLEOTIDE SEQUENCE [LARGE SCALE GENOMIC DNA]</scope>
    <source>
        <strain evidence="1 2">103A-SOEBACH</strain>
    </source>
</reference>
<dbReference type="RefSeq" id="WP_130923719.1">
    <property type="nucleotide sequence ID" value="NZ_JAANOL010000004.1"/>
</dbReference>
<dbReference type="CDD" id="cd07064">
    <property type="entry name" value="AlkD_like_1"/>
    <property type="match status" value="1"/>
</dbReference>
<gene>
    <name evidence="1" type="ORF">EWU20_09965</name>
</gene>
<dbReference type="Gene3D" id="1.25.10.90">
    <property type="match status" value="1"/>
</dbReference>
<dbReference type="InterPro" id="IPR014825">
    <property type="entry name" value="DNA_alkylation"/>
</dbReference>
<protein>
    <submittedName>
        <fullName evidence="1">DNA alkylation repair protein</fullName>
    </submittedName>
</protein>
<keyword evidence="2" id="KW-1185">Reference proteome</keyword>
<name>A0A4Q9BA72_9BACT</name>
<evidence type="ECO:0000313" key="1">
    <source>
        <dbReference type="EMBL" id="TBH72136.1"/>
    </source>
</evidence>
<sequence length="219" mass="25844">MKPFVKAIAEALHDLADADNAFWMCKYMREKYPFLGVKKPERHEVFKALYKQYGSSEDWFEVSTQLFAMPEREFQYVAMDYVMKAKKSWDNRVPALCEQWIGQESWWDVVDNLAPKILGPYFLQFPAERDFWIQRWMDSGNLWLQRVCLVFSLGYKDKTDTVLLAKTIQALSSSKEFFIQKAIGWALRQYARTDAEWVLDFVENNALAPLSKREALKHL</sequence>
<proteinExistence type="predicted"/>
<organism evidence="1 2">
    <name type="scientific">Aquirufa antheringensis</name>
    <dbReference type="NCBI Taxonomy" id="2516559"/>
    <lineage>
        <taxon>Bacteria</taxon>
        <taxon>Pseudomonadati</taxon>
        <taxon>Bacteroidota</taxon>
        <taxon>Cytophagia</taxon>
        <taxon>Cytophagales</taxon>
        <taxon>Flectobacillaceae</taxon>
        <taxon>Aquirufa</taxon>
    </lineage>
</organism>
<dbReference type="SUPFAM" id="SSF48371">
    <property type="entry name" value="ARM repeat"/>
    <property type="match status" value="1"/>
</dbReference>
<dbReference type="OrthoDB" id="1117222at2"/>
<dbReference type="InterPro" id="IPR016024">
    <property type="entry name" value="ARM-type_fold"/>
</dbReference>
<accession>A0A4Q9BA72</accession>
<dbReference type="PANTHER" id="PTHR34070:SF1">
    <property type="entry name" value="DNA ALKYLATION REPAIR PROTEIN"/>
    <property type="match status" value="1"/>
</dbReference>
<dbReference type="EMBL" id="SEWY01000004">
    <property type="protein sequence ID" value="TBH72136.1"/>
    <property type="molecule type" value="Genomic_DNA"/>
</dbReference>
<evidence type="ECO:0000313" key="2">
    <source>
        <dbReference type="Proteomes" id="UP000293583"/>
    </source>
</evidence>
<dbReference type="AlphaFoldDB" id="A0A4Q9BA72"/>
<dbReference type="Proteomes" id="UP000293583">
    <property type="component" value="Unassembled WGS sequence"/>
</dbReference>
<dbReference type="Pfam" id="PF08713">
    <property type="entry name" value="DNA_alkylation"/>
    <property type="match status" value="1"/>
</dbReference>